<comment type="similarity">
    <text evidence="7">Belongs to the nucleoporin Nup84/Nup107 family.</text>
</comment>
<evidence type="ECO:0000256" key="6">
    <source>
        <dbReference type="ARBA" id="ARBA00023242"/>
    </source>
</evidence>
<evidence type="ECO:0000313" key="8">
    <source>
        <dbReference type="EMBL" id="KAF2198274.1"/>
    </source>
</evidence>
<keyword evidence="6 7" id="KW-0539">Nucleus</keyword>
<dbReference type="Proteomes" id="UP000799536">
    <property type="component" value="Unassembled WGS sequence"/>
</dbReference>
<evidence type="ECO:0000256" key="7">
    <source>
        <dbReference type="RuleBase" id="RU365072"/>
    </source>
</evidence>
<comment type="function">
    <text evidence="7">Functions as a component of the nuclear pore complex (NPC).</text>
</comment>
<gene>
    <name evidence="8" type="ORF">GQ43DRAFT_169155</name>
</gene>
<evidence type="ECO:0000256" key="2">
    <source>
        <dbReference type="ARBA" id="ARBA00022816"/>
    </source>
</evidence>
<evidence type="ECO:0000256" key="5">
    <source>
        <dbReference type="ARBA" id="ARBA00023132"/>
    </source>
</evidence>
<evidence type="ECO:0000256" key="1">
    <source>
        <dbReference type="ARBA" id="ARBA00022448"/>
    </source>
</evidence>
<dbReference type="GO" id="GO:0006606">
    <property type="term" value="P:protein import into nucleus"/>
    <property type="evidence" value="ECO:0007669"/>
    <property type="project" value="TreeGrafter"/>
</dbReference>
<dbReference type="GO" id="GO:0031080">
    <property type="term" value="C:nuclear pore outer ring"/>
    <property type="evidence" value="ECO:0007669"/>
    <property type="project" value="TreeGrafter"/>
</dbReference>
<dbReference type="GO" id="GO:0006406">
    <property type="term" value="P:mRNA export from nucleus"/>
    <property type="evidence" value="ECO:0007669"/>
    <property type="project" value="TreeGrafter"/>
</dbReference>
<organism evidence="8 9">
    <name type="scientific">Delitschia confertaspora ATCC 74209</name>
    <dbReference type="NCBI Taxonomy" id="1513339"/>
    <lineage>
        <taxon>Eukaryota</taxon>
        <taxon>Fungi</taxon>
        <taxon>Dikarya</taxon>
        <taxon>Ascomycota</taxon>
        <taxon>Pezizomycotina</taxon>
        <taxon>Dothideomycetes</taxon>
        <taxon>Pleosporomycetidae</taxon>
        <taxon>Pleosporales</taxon>
        <taxon>Delitschiaceae</taxon>
        <taxon>Delitschia</taxon>
    </lineage>
</organism>
<keyword evidence="1 7" id="KW-0813">Transport</keyword>
<dbReference type="GO" id="GO:0031965">
    <property type="term" value="C:nuclear membrane"/>
    <property type="evidence" value="ECO:0007669"/>
    <property type="project" value="UniProtKB-SubCell"/>
</dbReference>
<reference evidence="8" key="1">
    <citation type="journal article" date="2020" name="Stud. Mycol.">
        <title>101 Dothideomycetes genomes: a test case for predicting lifestyles and emergence of pathogens.</title>
        <authorList>
            <person name="Haridas S."/>
            <person name="Albert R."/>
            <person name="Binder M."/>
            <person name="Bloem J."/>
            <person name="Labutti K."/>
            <person name="Salamov A."/>
            <person name="Andreopoulos B."/>
            <person name="Baker S."/>
            <person name="Barry K."/>
            <person name="Bills G."/>
            <person name="Bluhm B."/>
            <person name="Cannon C."/>
            <person name="Castanera R."/>
            <person name="Culley D."/>
            <person name="Daum C."/>
            <person name="Ezra D."/>
            <person name="Gonzalez J."/>
            <person name="Henrissat B."/>
            <person name="Kuo A."/>
            <person name="Liang C."/>
            <person name="Lipzen A."/>
            <person name="Lutzoni F."/>
            <person name="Magnuson J."/>
            <person name="Mondo S."/>
            <person name="Nolan M."/>
            <person name="Ohm R."/>
            <person name="Pangilinan J."/>
            <person name="Park H.-J."/>
            <person name="Ramirez L."/>
            <person name="Alfaro M."/>
            <person name="Sun H."/>
            <person name="Tritt A."/>
            <person name="Yoshinaga Y."/>
            <person name="Zwiers L.-H."/>
            <person name="Turgeon B."/>
            <person name="Goodwin S."/>
            <person name="Spatafora J."/>
            <person name="Crous P."/>
            <person name="Grigoriev I."/>
        </authorList>
    </citation>
    <scope>NUCLEOTIDE SEQUENCE</scope>
    <source>
        <strain evidence="8">ATCC 74209</strain>
    </source>
</reference>
<dbReference type="InterPro" id="IPR007252">
    <property type="entry name" value="Nup84/Nup107"/>
</dbReference>
<accession>A0A9P4JJE0</accession>
<keyword evidence="2" id="KW-0509">mRNA transport</keyword>
<comment type="subunit">
    <text evidence="7">Part of the nuclear pore complex (NPC).</text>
</comment>
<dbReference type="PANTHER" id="PTHR13003">
    <property type="entry name" value="NUP107-RELATED"/>
    <property type="match status" value="1"/>
</dbReference>
<protein>
    <recommendedName>
        <fullName evidence="7">Nuclear pore complex protein</fullName>
    </recommendedName>
</protein>
<dbReference type="Pfam" id="PF04121">
    <property type="entry name" value="Nup84_Nup100"/>
    <property type="match status" value="1"/>
</dbReference>
<dbReference type="PANTHER" id="PTHR13003:SF2">
    <property type="entry name" value="NUCLEAR PORE COMPLEX PROTEIN NUP107"/>
    <property type="match status" value="1"/>
</dbReference>
<keyword evidence="5 7" id="KW-0906">Nuclear pore complex</keyword>
<dbReference type="EMBL" id="ML994157">
    <property type="protein sequence ID" value="KAF2198274.1"/>
    <property type="molecule type" value="Genomic_DNA"/>
</dbReference>
<dbReference type="Gene3D" id="1.20.190.50">
    <property type="match status" value="1"/>
</dbReference>
<dbReference type="GO" id="GO:0017056">
    <property type="term" value="F:structural constituent of nuclear pore"/>
    <property type="evidence" value="ECO:0007669"/>
    <property type="project" value="UniProtKB-UniRule"/>
</dbReference>
<evidence type="ECO:0000256" key="4">
    <source>
        <dbReference type="ARBA" id="ARBA00023010"/>
    </source>
</evidence>
<dbReference type="Gene3D" id="1.10.3450.20">
    <property type="match status" value="1"/>
</dbReference>
<name>A0A9P4JJE0_9PLEO</name>
<evidence type="ECO:0000313" key="9">
    <source>
        <dbReference type="Proteomes" id="UP000799536"/>
    </source>
</evidence>
<dbReference type="OrthoDB" id="3098at2759"/>
<comment type="subcellular location">
    <subcellularLocation>
        <location evidence="7">Nucleus</location>
        <location evidence="7">Nuclear pore complex</location>
    </subcellularLocation>
    <subcellularLocation>
        <location evidence="7">Nucleus membrane</location>
    </subcellularLocation>
</comment>
<keyword evidence="9" id="KW-1185">Reference proteome</keyword>
<sequence>MMALQSRRSGSVQSVSGANNTLAFARDIESPVNLSSNPQEDPLRPLRTMADRVGKEVERFAERLDEWHGLNLSNDNAKTRYQTTLRMVAEFKDVADSTVEELQRQSDAEHRGELAKSTRRRIQNMADVPRPSIESGAGPVQSMTASEPKSSAVRELRAWQAESATWDLLRIIIEHYHPEPGTDVEDQNKESLKKTGEEYRHTQNTDIWNRFILKDDHAKEKTLILRWLEQTAEKSESDIPSITEELEKESGKDTNTWAAGWLDTRSKIKQEKRLRGSAGPLGMDSRPIASSDRTETLVCQLDPDAAPRQGRTLEKADEYYERALWMVCYEMVRRGKSWEEISEWCKGKNESWRAISLCAGYDTQPAGVPNLSGPSVGYLFRRVSYFNAKAARYHYERALYGLMSGDVRSVESVCRTWDDHLYARYNALLLSRFDSYLAENYPDQVPATLARKFVFQDIVASVGPWEESAPRTIDSLKEHKPTAAQAHSPLKLIQGSLIGRNIEELLVNVGAAIFEMTRKDSRHVNLIVDPNGIRKDSIKLDPPVDKCCRALASDPHALRIAVHIIIILRQGLRLDAIKDSSGSLAMDNVIAAYIEMLRLSRRIDMIPLYAAQFSTEARQHHCLGRILPDIKNSDDQKDFLRLMEECGLDPVDAVSENYQCVLKASGLLDGIMRPVDRYVMLEPTKESDWLWPGKRIKKNFFDFSTNVKEDAVLDCMEWYRHLQRFRGPTFLALTDAVKHLLLHGRLGAALKLTRSMSVEVMSLQKTKDYCGYSFDFTIPGTEEQDREALAEEQAKVNRDKRITISEEQHMQEVQHFRQISQSYHDLEKLCTLIELFSKWRAEEDKLIQMKATNAKPSTKNVRELFEAIDMLTESLLSGLLQVSSDGGIPFNEIDSVQAEDPAHAAVMAREHLEFSTLIHAYIPEIVLAYISVAQACSFFATRETAVKAMEMANTIAEENRKWLRTVFKRDGRMKELVEMLARASLGMVRLSEIEPGKAAGVKRRGSKGETVRIWDVNVRN</sequence>
<dbReference type="AlphaFoldDB" id="A0A9P4JJE0"/>
<evidence type="ECO:0000256" key="3">
    <source>
        <dbReference type="ARBA" id="ARBA00022927"/>
    </source>
</evidence>
<keyword evidence="7" id="KW-0472">Membrane</keyword>
<proteinExistence type="inferred from homology"/>
<keyword evidence="4 7" id="KW-0811">Translocation</keyword>
<dbReference type="GO" id="GO:0000973">
    <property type="term" value="P:post-transcriptional tethering of RNA polymerase II gene DNA at nuclear periphery"/>
    <property type="evidence" value="ECO:0007669"/>
    <property type="project" value="TreeGrafter"/>
</dbReference>
<keyword evidence="3" id="KW-0653">Protein transport</keyword>
<comment type="caution">
    <text evidence="8">The sequence shown here is derived from an EMBL/GenBank/DDBJ whole genome shotgun (WGS) entry which is preliminary data.</text>
</comment>